<dbReference type="GO" id="GO:0016020">
    <property type="term" value="C:membrane"/>
    <property type="evidence" value="ECO:0007669"/>
    <property type="project" value="UniProtKB-SubCell"/>
</dbReference>
<evidence type="ECO:0000256" key="1">
    <source>
        <dbReference type="ARBA" id="ARBA00004141"/>
    </source>
</evidence>
<feature type="region of interest" description="Disordered" evidence="6">
    <location>
        <begin position="346"/>
        <end position="372"/>
    </location>
</feature>
<dbReference type="EMBL" id="ML977320">
    <property type="protein sequence ID" value="KAF2116650.1"/>
    <property type="molecule type" value="Genomic_DNA"/>
</dbReference>
<sequence length="372" mass="41240">MAKSEAFLEGESLKPLINTLAILFVILSTIAVALRIYTRRALLHVFGADDVSITIAQVLAVAVSVTTGLEAVWGLGRHTRFVSQGDAIKQSKSLYANIMIYNAAQIITKISFLIQYRRLFPSRKMQKICFWLLIFIVIWGLAQEFIVSFSCTPLTLFEPKMSGKCIWALPVWYLTSSMNIVTDFIIFVIPIIPVLKLQMRTRQKVLLLGLFCLGFLQVSSHFSKHDLTSPSTCIISLIRLSTLHKGINTTDPFWDNAPAAYWSVVELNCGILCACLPTLRPLISKFVPKLLTTRGSTAKSSTGTSNRLSALHSKKSQPEDGIYVRKEIELHSTTELRSNAAGFKNSLEEGSQDSQSHTTIGANGYVMDTSKG</sequence>
<dbReference type="AlphaFoldDB" id="A0A6A5ZB07"/>
<keyword evidence="10" id="KW-1185">Reference proteome</keyword>
<dbReference type="OrthoDB" id="444631at2759"/>
<protein>
    <recommendedName>
        <fullName evidence="8">Rhodopsin domain-containing protein</fullName>
    </recommendedName>
</protein>
<dbReference type="Proteomes" id="UP000799770">
    <property type="component" value="Unassembled WGS sequence"/>
</dbReference>
<feature type="region of interest" description="Disordered" evidence="6">
    <location>
        <begin position="295"/>
        <end position="314"/>
    </location>
</feature>
<gene>
    <name evidence="9" type="ORF">BDV96DRAFT_645067</name>
</gene>
<keyword evidence="4 7" id="KW-0472">Membrane</keyword>
<comment type="subcellular location">
    <subcellularLocation>
        <location evidence="1">Membrane</location>
        <topology evidence="1">Multi-pass membrane protein</topology>
    </subcellularLocation>
</comment>
<dbReference type="InterPro" id="IPR049326">
    <property type="entry name" value="Rhodopsin_dom_fungi"/>
</dbReference>
<evidence type="ECO:0000256" key="6">
    <source>
        <dbReference type="SAM" id="MobiDB-lite"/>
    </source>
</evidence>
<feature type="transmembrane region" description="Helical" evidence="7">
    <location>
        <begin position="205"/>
        <end position="222"/>
    </location>
</feature>
<evidence type="ECO:0000259" key="8">
    <source>
        <dbReference type="Pfam" id="PF20684"/>
    </source>
</evidence>
<feature type="compositionally biased region" description="Polar residues" evidence="6">
    <location>
        <begin position="348"/>
        <end position="361"/>
    </location>
</feature>
<dbReference type="PANTHER" id="PTHR33048:SF47">
    <property type="entry name" value="INTEGRAL MEMBRANE PROTEIN-RELATED"/>
    <property type="match status" value="1"/>
</dbReference>
<feature type="transmembrane region" description="Helical" evidence="7">
    <location>
        <begin position="128"/>
        <end position="150"/>
    </location>
</feature>
<evidence type="ECO:0000256" key="4">
    <source>
        <dbReference type="ARBA" id="ARBA00023136"/>
    </source>
</evidence>
<keyword evidence="3 7" id="KW-1133">Transmembrane helix</keyword>
<evidence type="ECO:0000256" key="2">
    <source>
        <dbReference type="ARBA" id="ARBA00022692"/>
    </source>
</evidence>
<proteinExistence type="inferred from homology"/>
<feature type="transmembrane region" description="Helical" evidence="7">
    <location>
        <begin position="170"/>
        <end position="193"/>
    </location>
</feature>
<dbReference type="Pfam" id="PF20684">
    <property type="entry name" value="Fung_rhodopsin"/>
    <property type="match status" value="1"/>
</dbReference>
<keyword evidence="2 7" id="KW-0812">Transmembrane</keyword>
<evidence type="ECO:0000313" key="10">
    <source>
        <dbReference type="Proteomes" id="UP000799770"/>
    </source>
</evidence>
<feature type="transmembrane region" description="Helical" evidence="7">
    <location>
        <begin position="50"/>
        <end position="74"/>
    </location>
</feature>
<feature type="compositionally biased region" description="Polar residues" evidence="6">
    <location>
        <begin position="295"/>
        <end position="308"/>
    </location>
</feature>
<comment type="similarity">
    <text evidence="5">Belongs to the SAT4 family.</text>
</comment>
<evidence type="ECO:0000256" key="3">
    <source>
        <dbReference type="ARBA" id="ARBA00022989"/>
    </source>
</evidence>
<dbReference type="PANTHER" id="PTHR33048">
    <property type="entry name" value="PTH11-LIKE INTEGRAL MEMBRANE PROTEIN (AFU_ORTHOLOGUE AFUA_5G11245)"/>
    <property type="match status" value="1"/>
</dbReference>
<feature type="domain" description="Rhodopsin" evidence="8">
    <location>
        <begin position="34"/>
        <end position="285"/>
    </location>
</feature>
<accession>A0A6A5ZB07</accession>
<name>A0A6A5ZB07_9PLEO</name>
<organism evidence="9 10">
    <name type="scientific">Lophiotrema nucula</name>
    <dbReference type="NCBI Taxonomy" id="690887"/>
    <lineage>
        <taxon>Eukaryota</taxon>
        <taxon>Fungi</taxon>
        <taxon>Dikarya</taxon>
        <taxon>Ascomycota</taxon>
        <taxon>Pezizomycotina</taxon>
        <taxon>Dothideomycetes</taxon>
        <taxon>Pleosporomycetidae</taxon>
        <taxon>Pleosporales</taxon>
        <taxon>Lophiotremataceae</taxon>
        <taxon>Lophiotrema</taxon>
    </lineage>
</organism>
<evidence type="ECO:0000313" key="9">
    <source>
        <dbReference type="EMBL" id="KAF2116650.1"/>
    </source>
</evidence>
<feature type="transmembrane region" description="Helical" evidence="7">
    <location>
        <begin position="20"/>
        <end position="38"/>
    </location>
</feature>
<evidence type="ECO:0000256" key="7">
    <source>
        <dbReference type="SAM" id="Phobius"/>
    </source>
</evidence>
<evidence type="ECO:0000256" key="5">
    <source>
        <dbReference type="ARBA" id="ARBA00038359"/>
    </source>
</evidence>
<reference evidence="9" key="1">
    <citation type="journal article" date="2020" name="Stud. Mycol.">
        <title>101 Dothideomycetes genomes: a test case for predicting lifestyles and emergence of pathogens.</title>
        <authorList>
            <person name="Haridas S."/>
            <person name="Albert R."/>
            <person name="Binder M."/>
            <person name="Bloem J."/>
            <person name="Labutti K."/>
            <person name="Salamov A."/>
            <person name="Andreopoulos B."/>
            <person name="Baker S."/>
            <person name="Barry K."/>
            <person name="Bills G."/>
            <person name="Bluhm B."/>
            <person name="Cannon C."/>
            <person name="Castanera R."/>
            <person name="Culley D."/>
            <person name="Daum C."/>
            <person name="Ezra D."/>
            <person name="Gonzalez J."/>
            <person name="Henrissat B."/>
            <person name="Kuo A."/>
            <person name="Liang C."/>
            <person name="Lipzen A."/>
            <person name="Lutzoni F."/>
            <person name="Magnuson J."/>
            <person name="Mondo S."/>
            <person name="Nolan M."/>
            <person name="Ohm R."/>
            <person name="Pangilinan J."/>
            <person name="Park H.-J."/>
            <person name="Ramirez L."/>
            <person name="Alfaro M."/>
            <person name="Sun H."/>
            <person name="Tritt A."/>
            <person name="Yoshinaga Y."/>
            <person name="Zwiers L.-H."/>
            <person name="Turgeon B."/>
            <person name="Goodwin S."/>
            <person name="Spatafora J."/>
            <person name="Crous P."/>
            <person name="Grigoriev I."/>
        </authorList>
    </citation>
    <scope>NUCLEOTIDE SEQUENCE</scope>
    <source>
        <strain evidence="9">CBS 627.86</strain>
    </source>
</reference>
<dbReference type="InterPro" id="IPR052337">
    <property type="entry name" value="SAT4-like"/>
</dbReference>